<sequence>MAVPKEYNVIDGLPGLGPDIMLQLLSELRLISNAVQFLGVCNKTRQLMNYDRFMKIIETLNYPIEIINKDPDCIQLINIDGVQKKINQKKSEWHTISLVRMLENGIWSLEAMFQNTEEFGT</sequence>
<proteinExistence type="predicted"/>
<protein>
    <submittedName>
        <fullName evidence="1">Uncharacterized protein</fullName>
    </submittedName>
</protein>
<comment type="caution">
    <text evidence="1">The sequence shown here is derived from an EMBL/GenBank/DDBJ whole genome shotgun (WGS) entry which is preliminary data.</text>
</comment>
<evidence type="ECO:0000313" key="1">
    <source>
        <dbReference type="EMBL" id="KAA6391743.1"/>
    </source>
</evidence>
<evidence type="ECO:0000313" key="2">
    <source>
        <dbReference type="Proteomes" id="UP000324800"/>
    </source>
</evidence>
<name>A0A5J4WAR1_9EUKA</name>
<gene>
    <name evidence="1" type="ORF">EZS28_012728</name>
</gene>
<accession>A0A5J4WAR1</accession>
<organism evidence="1 2">
    <name type="scientific">Streblomastix strix</name>
    <dbReference type="NCBI Taxonomy" id="222440"/>
    <lineage>
        <taxon>Eukaryota</taxon>
        <taxon>Metamonada</taxon>
        <taxon>Preaxostyla</taxon>
        <taxon>Oxymonadida</taxon>
        <taxon>Streblomastigidae</taxon>
        <taxon>Streblomastix</taxon>
    </lineage>
</organism>
<dbReference type="AlphaFoldDB" id="A0A5J4WAR1"/>
<reference evidence="1 2" key="1">
    <citation type="submission" date="2019-03" db="EMBL/GenBank/DDBJ databases">
        <title>Single cell metagenomics reveals metabolic interactions within the superorganism composed of flagellate Streblomastix strix and complex community of Bacteroidetes bacteria on its surface.</title>
        <authorList>
            <person name="Treitli S.C."/>
            <person name="Kolisko M."/>
            <person name="Husnik F."/>
            <person name="Keeling P."/>
            <person name="Hampl V."/>
        </authorList>
    </citation>
    <scope>NUCLEOTIDE SEQUENCE [LARGE SCALE GENOMIC DNA]</scope>
    <source>
        <strain evidence="1">ST1C</strain>
    </source>
</reference>
<dbReference type="EMBL" id="SNRW01002774">
    <property type="protein sequence ID" value="KAA6391743.1"/>
    <property type="molecule type" value="Genomic_DNA"/>
</dbReference>
<dbReference type="Proteomes" id="UP000324800">
    <property type="component" value="Unassembled WGS sequence"/>
</dbReference>
<feature type="non-terminal residue" evidence="1">
    <location>
        <position position="121"/>
    </location>
</feature>